<accession>A0ABS2R545</accession>
<dbReference type="PANTHER" id="PTHR17985:SF8">
    <property type="entry name" value="TRANSPORT AND GOLGI ORGANIZATION PROTEIN 2 HOMOLOG"/>
    <property type="match status" value="1"/>
</dbReference>
<protein>
    <submittedName>
        <fullName evidence="1">Uncharacterized protein with NRDE domain</fullName>
    </submittedName>
</protein>
<dbReference type="PANTHER" id="PTHR17985">
    <property type="entry name" value="SER/THR-RICH PROTEIN T10 IN DGCR REGION"/>
    <property type="match status" value="1"/>
</dbReference>
<evidence type="ECO:0000313" key="2">
    <source>
        <dbReference type="Proteomes" id="UP000823485"/>
    </source>
</evidence>
<comment type="caution">
    <text evidence="1">The sequence shown here is derived from an EMBL/GenBank/DDBJ whole genome shotgun (WGS) entry which is preliminary data.</text>
</comment>
<dbReference type="EMBL" id="JAFBFH010000009">
    <property type="protein sequence ID" value="MBM7714761.1"/>
    <property type="molecule type" value="Genomic_DNA"/>
</dbReference>
<dbReference type="Pfam" id="PF05742">
    <property type="entry name" value="TANGO2"/>
    <property type="match status" value="1"/>
</dbReference>
<name>A0ABS2R545_9BACI</name>
<evidence type="ECO:0000313" key="1">
    <source>
        <dbReference type="EMBL" id="MBM7714761.1"/>
    </source>
</evidence>
<gene>
    <name evidence="1" type="ORF">JOC94_001733</name>
</gene>
<dbReference type="Proteomes" id="UP000823485">
    <property type="component" value="Unassembled WGS sequence"/>
</dbReference>
<reference evidence="1 2" key="1">
    <citation type="submission" date="2021-01" db="EMBL/GenBank/DDBJ databases">
        <title>Genomic Encyclopedia of Type Strains, Phase IV (KMG-IV): sequencing the most valuable type-strain genomes for metagenomic binning, comparative biology and taxonomic classification.</title>
        <authorList>
            <person name="Goeker M."/>
        </authorList>
    </citation>
    <scope>NUCLEOTIDE SEQUENCE [LARGE SCALE GENOMIC DNA]</scope>
    <source>
        <strain evidence="1 2">DSM 105453</strain>
    </source>
</reference>
<organism evidence="1 2">
    <name type="scientific">Siminovitchia thermophila</name>
    <dbReference type="NCBI Taxonomy" id="1245522"/>
    <lineage>
        <taxon>Bacteria</taxon>
        <taxon>Bacillati</taxon>
        <taxon>Bacillota</taxon>
        <taxon>Bacilli</taxon>
        <taxon>Bacillales</taxon>
        <taxon>Bacillaceae</taxon>
        <taxon>Siminovitchia</taxon>
    </lineage>
</organism>
<dbReference type="Gene3D" id="3.60.60.10">
    <property type="entry name" value="Penicillin V Acylase, Chain A"/>
    <property type="match status" value="1"/>
</dbReference>
<keyword evidence="2" id="KW-1185">Reference proteome</keyword>
<dbReference type="RefSeq" id="WP_077110139.1">
    <property type="nucleotide sequence ID" value="NZ_JAFBFH010000009.1"/>
</dbReference>
<sequence length="255" mass="29138">MCIIFAAYKSHPDFNLIVAANRDEFYSRKAAPAHFWKDDPNILAGRDLEQMGTWMGVTLSGRFAALTNYRDPNEEQANKQSRGHIVRDFLSGSEEPEHFLDGLQSKKKNFRGFNLLVGNQSSLMYYSNIENKAKALRPGVYGLSNHLLNSPWPKVEKGKASMLKLIAEKTIDHEKLFEILRDDEPALEDELPKTGVPLDLEKTLSSIFIRSPHYGTRCSTVLTVSKKGEVQLIERTYSKPSEHERRFQFKINEFS</sequence>
<dbReference type="InterPro" id="IPR008551">
    <property type="entry name" value="TANGO2"/>
</dbReference>
<proteinExistence type="predicted"/>